<dbReference type="EMBL" id="BDDD01000342">
    <property type="protein sequence ID" value="GAV64353.1"/>
    <property type="molecule type" value="Genomic_DNA"/>
</dbReference>
<dbReference type="Gene3D" id="2.40.70.10">
    <property type="entry name" value="Acid Proteases"/>
    <property type="match status" value="1"/>
</dbReference>
<dbReference type="AlphaFoldDB" id="A0A1Q3B999"/>
<sequence>VSATVDTGATHSFLAERMVNRLGLRVDKHASRIKAVNSQAQAVAGMTHGVQIYIGDWVGKIDFMVVPLDDFDLILGNDFFISKKVIMMPHLCGLFIMNEKFPVLWQDTMWQRLSHKEIKSRRKHCLPCSWPGP</sequence>
<name>A0A1Q3B999_CEPFO</name>
<evidence type="ECO:0000313" key="1">
    <source>
        <dbReference type="EMBL" id="GAV64353.1"/>
    </source>
</evidence>
<dbReference type="Pfam" id="PF13975">
    <property type="entry name" value="gag-asp_proteas"/>
    <property type="match status" value="1"/>
</dbReference>
<dbReference type="PANTHER" id="PTHR12917">
    <property type="entry name" value="ASPARTYL PROTEASE DDI-RELATED"/>
    <property type="match status" value="1"/>
</dbReference>
<dbReference type="InParanoid" id="A0A1Q3B999"/>
<dbReference type="Proteomes" id="UP000187406">
    <property type="component" value="Unassembled WGS sequence"/>
</dbReference>
<reference evidence="2" key="1">
    <citation type="submission" date="2016-04" db="EMBL/GenBank/DDBJ databases">
        <title>Cephalotus genome sequencing.</title>
        <authorList>
            <person name="Fukushima K."/>
            <person name="Hasebe M."/>
            <person name="Fang X."/>
        </authorList>
    </citation>
    <scope>NUCLEOTIDE SEQUENCE [LARGE SCALE GENOMIC DNA]</scope>
    <source>
        <strain evidence="2">cv. St1</strain>
    </source>
</reference>
<keyword evidence="2" id="KW-1185">Reference proteome</keyword>
<dbReference type="PANTHER" id="PTHR12917:SF18">
    <property type="entry name" value="DNA DAMAGE-INDUCIBLE PROTEIN 1-LIKE"/>
    <property type="match status" value="1"/>
</dbReference>
<proteinExistence type="predicted"/>
<dbReference type="CDD" id="cd00303">
    <property type="entry name" value="retropepsin_like"/>
    <property type="match status" value="1"/>
</dbReference>
<dbReference type="OrthoDB" id="1939491at2759"/>
<comment type="caution">
    <text evidence="1">The sequence shown here is derived from an EMBL/GenBank/DDBJ whole genome shotgun (WGS) entry which is preliminary data.</text>
</comment>
<gene>
    <name evidence="1" type="ORF">CFOL_v3_07871</name>
</gene>
<dbReference type="InterPro" id="IPR021109">
    <property type="entry name" value="Peptidase_aspartic_dom_sf"/>
</dbReference>
<organism evidence="1 2">
    <name type="scientific">Cephalotus follicularis</name>
    <name type="common">Albany pitcher plant</name>
    <dbReference type="NCBI Taxonomy" id="3775"/>
    <lineage>
        <taxon>Eukaryota</taxon>
        <taxon>Viridiplantae</taxon>
        <taxon>Streptophyta</taxon>
        <taxon>Embryophyta</taxon>
        <taxon>Tracheophyta</taxon>
        <taxon>Spermatophyta</taxon>
        <taxon>Magnoliopsida</taxon>
        <taxon>eudicotyledons</taxon>
        <taxon>Gunneridae</taxon>
        <taxon>Pentapetalae</taxon>
        <taxon>rosids</taxon>
        <taxon>fabids</taxon>
        <taxon>Oxalidales</taxon>
        <taxon>Cephalotaceae</taxon>
        <taxon>Cephalotus</taxon>
    </lineage>
</organism>
<feature type="non-terminal residue" evidence="1">
    <location>
        <position position="1"/>
    </location>
</feature>
<accession>A0A1Q3B999</accession>
<dbReference type="SUPFAM" id="SSF50630">
    <property type="entry name" value="Acid proteases"/>
    <property type="match status" value="1"/>
</dbReference>
<evidence type="ECO:0000313" key="2">
    <source>
        <dbReference type="Proteomes" id="UP000187406"/>
    </source>
</evidence>
<protein>
    <submittedName>
        <fullName evidence="1">Gag-asp_proteas domain-containing protein</fullName>
    </submittedName>
</protein>